<dbReference type="InterPro" id="IPR051911">
    <property type="entry name" value="SDR_oxidoreductase"/>
</dbReference>
<dbReference type="PANTHER" id="PTHR43976">
    <property type="entry name" value="SHORT CHAIN DEHYDROGENASE"/>
    <property type="match status" value="1"/>
</dbReference>
<dbReference type="InterPro" id="IPR036291">
    <property type="entry name" value="NAD(P)-bd_dom_sf"/>
</dbReference>
<dbReference type="PRINTS" id="PR00081">
    <property type="entry name" value="GDHRDH"/>
</dbReference>
<dbReference type="VEuPathDB" id="FungiDB:BTJ68_12752"/>
<reference evidence="4 5" key="1">
    <citation type="journal article" date="2018" name="BMC Genomics">
        <title>Genomic evidence for intraspecific hybridization in a clonal and extremely halotolerant yeast.</title>
        <authorList>
            <person name="Gostincar C."/>
            <person name="Stajich J.E."/>
            <person name="Zupancic J."/>
            <person name="Zalar P."/>
            <person name="Gunde-Cimerman N."/>
        </authorList>
    </citation>
    <scope>NUCLEOTIDE SEQUENCE [LARGE SCALE GENOMIC DNA]</scope>
    <source>
        <strain evidence="4 5">EXF-2788</strain>
    </source>
</reference>
<evidence type="ECO:0000256" key="1">
    <source>
        <dbReference type="ARBA" id="ARBA00006484"/>
    </source>
</evidence>
<comment type="caution">
    <text evidence="4">The sequence shown here is derived from an EMBL/GenBank/DDBJ whole genome shotgun (WGS) entry which is preliminary data.</text>
</comment>
<dbReference type="Pfam" id="PF00106">
    <property type="entry name" value="adh_short"/>
    <property type="match status" value="1"/>
</dbReference>
<evidence type="ECO:0000313" key="4">
    <source>
        <dbReference type="EMBL" id="RMY91890.1"/>
    </source>
</evidence>
<organism evidence="4 5">
    <name type="scientific">Hortaea werneckii</name>
    <name type="common">Black yeast</name>
    <name type="synonym">Cladosporium werneckii</name>
    <dbReference type="NCBI Taxonomy" id="91943"/>
    <lineage>
        <taxon>Eukaryota</taxon>
        <taxon>Fungi</taxon>
        <taxon>Dikarya</taxon>
        <taxon>Ascomycota</taxon>
        <taxon>Pezizomycotina</taxon>
        <taxon>Dothideomycetes</taxon>
        <taxon>Dothideomycetidae</taxon>
        <taxon>Mycosphaerellales</taxon>
        <taxon>Teratosphaeriaceae</taxon>
        <taxon>Hortaea</taxon>
    </lineage>
</organism>
<dbReference type="GO" id="GO:0016491">
    <property type="term" value="F:oxidoreductase activity"/>
    <property type="evidence" value="ECO:0007669"/>
    <property type="project" value="UniProtKB-KW"/>
</dbReference>
<dbReference type="InterPro" id="IPR002347">
    <property type="entry name" value="SDR_fam"/>
</dbReference>
<evidence type="ECO:0000256" key="2">
    <source>
        <dbReference type="ARBA" id="ARBA00023002"/>
    </source>
</evidence>
<evidence type="ECO:0000313" key="5">
    <source>
        <dbReference type="Proteomes" id="UP000268823"/>
    </source>
</evidence>
<accession>A0A3M7FSK4</accession>
<protein>
    <submittedName>
        <fullName evidence="4">Uncharacterized protein</fullName>
    </submittedName>
</protein>
<dbReference type="Proteomes" id="UP000268823">
    <property type="component" value="Unassembled WGS sequence"/>
</dbReference>
<dbReference type="PANTHER" id="PTHR43976:SF16">
    <property type="entry name" value="SHORT-CHAIN DEHYDROGENASE_REDUCTASE FAMILY PROTEIN"/>
    <property type="match status" value="1"/>
</dbReference>
<name>A0A3M7FSK4_HORWE</name>
<dbReference type="OrthoDB" id="1274115at2759"/>
<gene>
    <name evidence="4" type="ORF">D0861_02797</name>
</gene>
<dbReference type="PRINTS" id="PR00080">
    <property type="entry name" value="SDRFAMILY"/>
</dbReference>
<dbReference type="EMBL" id="QWIR01000035">
    <property type="protein sequence ID" value="RMY91890.1"/>
    <property type="molecule type" value="Genomic_DNA"/>
</dbReference>
<dbReference type="Gene3D" id="3.40.50.720">
    <property type="entry name" value="NAD(P)-binding Rossmann-like Domain"/>
    <property type="match status" value="1"/>
</dbReference>
<evidence type="ECO:0000256" key="3">
    <source>
        <dbReference type="RuleBase" id="RU000363"/>
    </source>
</evidence>
<sequence>MPQLIWFVTGCSTGFGAEFAKAILAKGDYVIATARNVQSLNGLKAMGAATMQLDVNETFPNIKEKVQQALGIYGRIDVLLSNAGYAEFDPVENLAHVSPHLQTNTIPTVNLIAALMPHWREQRSGFIVANSSINAWWETVPATGSYSASKGALDQLLKTFVAELKTEGIEYIKTLIINPGYFVSEVAKPQKHERALSADWGEYPVLKKMCTDLVPTLHGNQPGDTAKAARLVIDLVKGEGVGEGRELPLALPIGNDAFVKIKEQTEATLKMLEEWEDVIRSTDRQM</sequence>
<proteinExistence type="inferred from homology"/>
<dbReference type="AlphaFoldDB" id="A0A3M7FSK4"/>
<dbReference type="SUPFAM" id="SSF51735">
    <property type="entry name" value="NAD(P)-binding Rossmann-fold domains"/>
    <property type="match status" value="1"/>
</dbReference>
<keyword evidence="2" id="KW-0560">Oxidoreductase</keyword>
<comment type="similarity">
    <text evidence="1 3">Belongs to the short-chain dehydrogenases/reductases (SDR) family.</text>
</comment>